<comment type="caution">
    <text evidence="2">The sequence shown here is derived from an EMBL/GenBank/DDBJ whole genome shotgun (WGS) entry which is preliminary data.</text>
</comment>
<keyword evidence="1" id="KW-0472">Membrane</keyword>
<dbReference type="AlphaFoldDB" id="A0A4Q0PB30"/>
<protein>
    <submittedName>
        <fullName evidence="2">Uncharacterized protein</fullName>
    </submittedName>
</protein>
<sequence>MNKVLILGLLILVFRILTLIVFSGDLMGSIVGIVCGAGLVFVITGKISFLRT</sequence>
<keyword evidence="1" id="KW-1133">Transmembrane helix</keyword>
<keyword evidence="1" id="KW-0812">Transmembrane</keyword>
<reference evidence="2 3" key="1">
    <citation type="submission" date="2018-07" db="EMBL/GenBank/DDBJ databases">
        <title>Leeuwenhoekiella genomics.</title>
        <authorList>
            <person name="Tahon G."/>
            <person name="Willems A."/>
        </authorList>
    </citation>
    <scope>NUCLEOTIDE SEQUENCE [LARGE SCALE GENOMIC DNA]</scope>
    <source>
        <strain evidence="2 3">LMG 29608</strain>
    </source>
</reference>
<accession>A0A4Q0PB30</accession>
<dbReference type="Proteomes" id="UP000289859">
    <property type="component" value="Unassembled WGS sequence"/>
</dbReference>
<proteinExistence type="predicted"/>
<organism evidence="2 3">
    <name type="scientific">Leeuwenhoekiella polynyae</name>
    <dbReference type="NCBI Taxonomy" id="1550906"/>
    <lineage>
        <taxon>Bacteria</taxon>
        <taxon>Pseudomonadati</taxon>
        <taxon>Bacteroidota</taxon>
        <taxon>Flavobacteriia</taxon>
        <taxon>Flavobacteriales</taxon>
        <taxon>Flavobacteriaceae</taxon>
        <taxon>Leeuwenhoekiella</taxon>
    </lineage>
</organism>
<dbReference type="EMBL" id="QOVK01000004">
    <property type="protein sequence ID" value="RXG23983.1"/>
    <property type="molecule type" value="Genomic_DNA"/>
</dbReference>
<evidence type="ECO:0000313" key="2">
    <source>
        <dbReference type="EMBL" id="RXG23983.1"/>
    </source>
</evidence>
<name>A0A4Q0PB30_9FLAO</name>
<evidence type="ECO:0000313" key="3">
    <source>
        <dbReference type="Proteomes" id="UP000289859"/>
    </source>
</evidence>
<keyword evidence="3" id="KW-1185">Reference proteome</keyword>
<feature type="transmembrane region" description="Helical" evidence="1">
    <location>
        <begin position="28"/>
        <end position="49"/>
    </location>
</feature>
<gene>
    <name evidence="2" type="ORF">DSM02_1468</name>
</gene>
<evidence type="ECO:0000256" key="1">
    <source>
        <dbReference type="SAM" id="Phobius"/>
    </source>
</evidence>